<dbReference type="PANTHER" id="PTHR21237:SF23">
    <property type="entry name" value="GRPE PROTEIN HOMOLOG, MITOCHONDRIAL"/>
    <property type="match status" value="1"/>
</dbReference>
<dbReference type="GO" id="GO:0000774">
    <property type="term" value="F:adenyl-nucleotide exchange factor activity"/>
    <property type="evidence" value="ECO:0007669"/>
    <property type="project" value="InterPro"/>
</dbReference>
<dbReference type="InterPro" id="IPR013805">
    <property type="entry name" value="GrpE_CC"/>
</dbReference>
<dbReference type="GO" id="GO:0051082">
    <property type="term" value="F:unfolded protein binding"/>
    <property type="evidence" value="ECO:0007669"/>
    <property type="project" value="TreeGrafter"/>
</dbReference>
<evidence type="ECO:0000313" key="6">
    <source>
        <dbReference type="Proteomes" id="UP000229098"/>
    </source>
</evidence>
<reference evidence="6" key="1">
    <citation type="submission" date="2017-09" db="EMBL/GenBank/DDBJ databases">
        <title>Depth-based differentiation of microbial function through sediment-hosted aquifers and enrichment of novel symbionts in the deep terrestrial subsurface.</title>
        <authorList>
            <person name="Probst A.J."/>
            <person name="Ladd B."/>
            <person name="Jarett J.K."/>
            <person name="Geller-Mcgrath D.E."/>
            <person name="Sieber C.M.K."/>
            <person name="Emerson J.B."/>
            <person name="Anantharaman K."/>
            <person name="Thomas B.C."/>
            <person name="Malmstrom R."/>
            <person name="Stieglmeier M."/>
            <person name="Klingl A."/>
            <person name="Woyke T."/>
            <person name="Ryan C.M."/>
            <person name="Banfield J.F."/>
        </authorList>
    </citation>
    <scope>NUCLEOTIDE SEQUENCE [LARGE SCALE GENOMIC DNA]</scope>
</reference>
<dbReference type="Proteomes" id="UP000229098">
    <property type="component" value="Unassembled WGS sequence"/>
</dbReference>
<dbReference type="GO" id="GO:0042803">
    <property type="term" value="F:protein homodimerization activity"/>
    <property type="evidence" value="ECO:0007669"/>
    <property type="project" value="InterPro"/>
</dbReference>
<sequence length="168" mass="19090">MKKNTPGEEVPKKRSSSKDCENYKKMADEYLAGWKRCQADAANAKKDDDRKRTEYILFAEEGIIRELLPIVDIFDRAFAGQDIQNPYVQGFRHIHTGLMHLLTTHGVTPIEAEGLPLDVSRHEAIESVPVNDEQKDNIITEELSKGYMLRDKVIQASKVKVGIYKKSS</sequence>
<accession>A0A2M8KX47</accession>
<dbReference type="Pfam" id="PF01025">
    <property type="entry name" value="GrpE"/>
    <property type="match status" value="1"/>
</dbReference>
<evidence type="ECO:0000256" key="1">
    <source>
        <dbReference type="ARBA" id="ARBA00009054"/>
    </source>
</evidence>
<dbReference type="GO" id="GO:0051087">
    <property type="term" value="F:protein-folding chaperone binding"/>
    <property type="evidence" value="ECO:0007669"/>
    <property type="project" value="InterPro"/>
</dbReference>
<protein>
    <recommendedName>
        <fullName evidence="3">Protein GrpE</fullName>
    </recommendedName>
    <alternativeName>
        <fullName evidence="3">HSP-70 cofactor</fullName>
    </alternativeName>
</protein>
<comment type="function">
    <text evidence="3">Participates actively in the response to hyperosmotic and heat shock by preventing the aggregation of stress-denatured proteins, in association with DnaK and GrpE. It is the nucleotide exchange factor for DnaK and may function as a thermosensor. Unfolded proteins bind initially to DnaJ; upon interaction with the DnaJ-bound protein, DnaK hydrolyzes its bound ATP, resulting in the formation of a stable complex. GrpE releases ADP from DnaK; ATP binding to DnaK triggers the release of the substrate protein, thus completing the reaction cycle. Several rounds of ATP-dependent interactions between DnaJ, DnaK and GrpE are required for fully efficient folding.</text>
</comment>
<comment type="subunit">
    <text evidence="3">Homodimer.</text>
</comment>
<organism evidence="5 6">
    <name type="scientific">Candidatus Ryanbacteria bacterium CG10_big_fil_rev_8_21_14_0_10_43_42</name>
    <dbReference type="NCBI Taxonomy" id="1974864"/>
    <lineage>
        <taxon>Bacteria</taxon>
        <taxon>Candidatus Ryaniibacteriota</taxon>
    </lineage>
</organism>
<comment type="caution">
    <text evidence="5">The sequence shown here is derived from an EMBL/GenBank/DDBJ whole genome shotgun (WGS) entry which is preliminary data.</text>
</comment>
<evidence type="ECO:0000256" key="3">
    <source>
        <dbReference type="HAMAP-Rule" id="MF_01151"/>
    </source>
</evidence>
<keyword evidence="3" id="KW-0346">Stress response</keyword>
<name>A0A2M8KX47_9BACT</name>
<proteinExistence type="inferred from homology"/>
<dbReference type="SUPFAM" id="SSF58014">
    <property type="entry name" value="Coiled-coil domain of nucleotide exchange factor GrpE"/>
    <property type="match status" value="1"/>
</dbReference>
<dbReference type="GO" id="GO:0006457">
    <property type="term" value="P:protein folding"/>
    <property type="evidence" value="ECO:0007669"/>
    <property type="project" value="InterPro"/>
</dbReference>
<comment type="subcellular location">
    <subcellularLocation>
        <location evidence="3">Cytoplasm</location>
    </subcellularLocation>
</comment>
<dbReference type="Gene3D" id="3.90.20.20">
    <property type="match status" value="1"/>
</dbReference>
<dbReference type="Gene3D" id="2.30.22.10">
    <property type="entry name" value="Head domain of nucleotide exchange factor GrpE"/>
    <property type="match status" value="1"/>
</dbReference>
<dbReference type="InterPro" id="IPR000740">
    <property type="entry name" value="GrpE"/>
</dbReference>
<dbReference type="SUPFAM" id="SSF51064">
    <property type="entry name" value="Head domain of nucleotide exchange factor GrpE"/>
    <property type="match status" value="1"/>
</dbReference>
<dbReference type="GO" id="GO:0005737">
    <property type="term" value="C:cytoplasm"/>
    <property type="evidence" value="ECO:0007669"/>
    <property type="project" value="UniProtKB-SubCell"/>
</dbReference>
<keyword evidence="3" id="KW-0963">Cytoplasm</keyword>
<keyword evidence="2 3" id="KW-0143">Chaperone</keyword>
<dbReference type="HAMAP" id="MF_01151">
    <property type="entry name" value="GrpE"/>
    <property type="match status" value="1"/>
</dbReference>
<dbReference type="AlphaFoldDB" id="A0A2M8KX47"/>
<dbReference type="PRINTS" id="PR00773">
    <property type="entry name" value="GRPEPROTEIN"/>
</dbReference>
<comment type="similarity">
    <text evidence="1 3 4">Belongs to the GrpE family.</text>
</comment>
<gene>
    <name evidence="3 5" type="primary">grpE</name>
    <name evidence="5" type="ORF">COU90_03480</name>
</gene>
<dbReference type="CDD" id="cd00446">
    <property type="entry name" value="GrpE"/>
    <property type="match status" value="1"/>
</dbReference>
<evidence type="ECO:0000256" key="2">
    <source>
        <dbReference type="ARBA" id="ARBA00023186"/>
    </source>
</evidence>
<dbReference type="InterPro" id="IPR009012">
    <property type="entry name" value="GrpE_head"/>
</dbReference>
<evidence type="ECO:0000313" key="5">
    <source>
        <dbReference type="EMBL" id="PJE64477.1"/>
    </source>
</evidence>
<evidence type="ECO:0000256" key="4">
    <source>
        <dbReference type="RuleBase" id="RU004478"/>
    </source>
</evidence>
<dbReference type="EMBL" id="PFEF01000006">
    <property type="protein sequence ID" value="PJE64477.1"/>
    <property type="molecule type" value="Genomic_DNA"/>
</dbReference>
<dbReference type="PANTHER" id="PTHR21237">
    <property type="entry name" value="GRPE PROTEIN"/>
    <property type="match status" value="1"/>
</dbReference>